<dbReference type="Pfam" id="PF09527">
    <property type="entry name" value="ATPase_gene1"/>
    <property type="match status" value="1"/>
</dbReference>
<dbReference type="OrthoDB" id="15401at2"/>
<keyword evidence="1 3" id="KW-0472">Membrane</keyword>
<feature type="region of interest" description="Disordered" evidence="2">
    <location>
        <begin position="98"/>
        <end position="121"/>
    </location>
</feature>
<dbReference type="InterPro" id="IPR016989">
    <property type="entry name" value="Atp1_alphaprobac"/>
</dbReference>
<sequence>MSEHPSEPDPERLAALEKKLAAVRKAQTPPPQRIDHHLSQSNMAWRMVIEMVSGLGIGFGIGYGLDALLGTLPWFMVLFTMLGFAAGVRVMLRSAREMNEDRAAEQADTLLAEPEEDDERG</sequence>
<protein>
    <recommendedName>
        <fullName evidence="1">ATP synthase protein I</fullName>
    </recommendedName>
</protein>
<comment type="function">
    <text evidence="1">A possible function for this protein is to guide the assembly of the membrane sector of the ATPase enzyme complex.</text>
</comment>
<feature type="transmembrane region" description="Helical" evidence="3">
    <location>
        <begin position="43"/>
        <end position="65"/>
    </location>
</feature>
<name>A0A074U489_9RHOB</name>
<dbReference type="EMBL" id="JHEH01000013">
    <property type="protein sequence ID" value="KEP69467.1"/>
    <property type="molecule type" value="Genomic_DNA"/>
</dbReference>
<dbReference type="PIRSF" id="PIRSF032126">
    <property type="entry name" value="F0F1_ATP_synthase_subunit_I"/>
    <property type="match status" value="1"/>
</dbReference>
<keyword evidence="5" id="KW-1185">Reference proteome</keyword>
<dbReference type="STRING" id="1185766.SAMN05216224_10979"/>
<dbReference type="InterPro" id="IPR032820">
    <property type="entry name" value="ATPase_put"/>
</dbReference>
<keyword evidence="3" id="KW-0812">Transmembrane</keyword>
<keyword evidence="3" id="KW-1133">Transmembrane helix</keyword>
<evidence type="ECO:0000256" key="1">
    <source>
        <dbReference type="PIRNR" id="PIRNR032126"/>
    </source>
</evidence>
<dbReference type="GO" id="GO:1902600">
    <property type="term" value="P:proton transmembrane transport"/>
    <property type="evidence" value="ECO:0007669"/>
    <property type="project" value="UniProtKB-KW"/>
</dbReference>
<dbReference type="GO" id="GO:0045259">
    <property type="term" value="C:proton-transporting ATP synthase complex"/>
    <property type="evidence" value="ECO:0007669"/>
    <property type="project" value="UniProtKB-UniRule"/>
</dbReference>
<keyword evidence="1" id="KW-0375">Hydrogen ion transport</keyword>
<keyword evidence="1" id="KW-0406">Ion transport</keyword>
<feature type="transmembrane region" description="Helical" evidence="3">
    <location>
        <begin position="71"/>
        <end position="92"/>
    </location>
</feature>
<dbReference type="eggNOG" id="COG5336">
    <property type="taxonomic scope" value="Bacteria"/>
</dbReference>
<comment type="similarity">
    <text evidence="1">Belongs to the bacterial AtpI family.</text>
</comment>
<reference evidence="4 5" key="1">
    <citation type="submission" date="2014-03" db="EMBL/GenBank/DDBJ databases">
        <title>The draft genome sequence of Thioclava dalianensis DLFJ1-1.</title>
        <authorList>
            <person name="Lai Q."/>
            <person name="Shao Z."/>
        </authorList>
    </citation>
    <scope>NUCLEOTIDE SEQUENCE [LARGE SCALE GENOMIC DNA]</scope>
    <source>
        <strain evidence="4 5">DLFJ1-1</strain>
    </source>
</reference>
<dbReference type="AlphaFoldDB" id="A0A074U489"/>
<dbReference type="Proteomes" id="UP000027725">
    <property type="component" value="Unassembled WGS sequence"/>
</dbReference>
<organism evidence="4 5">
    <name type="scientific">Thioclava dalianensis</name>
    <dbReference type="NCBI Taxonomy" id="1185766"/>
    <lineage>
        <taxon>Bacteria</taxon>
        <taxon>Pseudomonadati</taxon>
        <taxon>Pseudomonadota</taxon>
        <taxon>Alphaproteobacteria</taxon>
        <taxon>Rhodobacterales</taxon>
        <taxon>Paracoccaceae</taxon>
        <taxon>Thioclava</taxon>
    </lineage>
</organism>
<evidence type="ECO:0000313" key="5">
    <source>
        <dbReference type="Proteomes" id="UP000027725"/>
    </source>
</evidence>
<dbReference type="RefSeq" id="WP_038066253.1">
    <property type="nucleotide sequence ID" value="NZ_FOVB01000009.1"/>
</dbReference>
<proteinExistence type="inferred from homology"/>
<evidence type="ECO:0000313" key="4">
    <source>
        <dbReference type="EMBL" id="KEP69467.1"/>
    </source>
</evidence>
<comment type="caution">
    <text evidence="4">The sequence shown here is derived from an EMBL/GenBank/DDBJ whole genome shotgun (WGS) entry which is preliminary data.</text>
</comment>
<evidence type="ECO:0000256" key="3">
    <source>
        <dbReference type="SAM" id="Phobius"/>
    </source>
</evidence>
<keyword evidence="1" id="KW-0813">Transport</keyword>
<evidence type="ECO:0000256" key="2">
    <source>
        <dbReference type="SAM" id="MobiDB-lite"/>
    </source>
</evidence>
<gene>
    <name evidence="4" type="ORF">DL1_03495</name>
</gene>
<accession>A0A074U489</accession>